<evidence type="ECO:0000313" key="3">
    <source>
        <dbReference type="Proteomes" id="UP000640052"/>
    </source>
</evidence>
<accession>A0A919QAN6</accession>
<feature type="binding site" evidence="1">
    <location>
        <position position="91"/>
    </location>
    <ligand>
        <name>Mg(2+)</name>
        <dbReference type="ChEBI" id="CHEBI:18420"/>
        <label>1</label>
        <note>catalytic</note>
    </ligand>
</feature>
<dbReference type="GO" id="GO:0007165">
    <property type="term" value="P:signal transduction"/>
    <property type="evidence" value="ECO:0007669"/>
    <property type="project" value="TreeGrafter"/>
</dbReference>
<dbReference type="RefSeq" id="WP_275419256.1">
    <property type="nucleotide sequence ID" value="NZ_BOOA01000031.1"/>
</dbReference>
<dbReference type="Proteomes" id="UP000640052">
    <property type="component" value="Unassembled WGS sequence"/>
</dbReference>
<keyword evidence="1" id="KW-0479">Metal-binding</keyword>
<sequence>MRRETVDLQQARYVAIDAAESAGSLLRGRSDRHFDVWAKSEGDLVTELDLAAERLIVDRIRARYPHHQIVSEEAGTLSGDVRWNWLVDPLDGTNNIAMGLNVYTVGITLCLRGLPVVAAVHEPGSGHTWSAVRHQGAFAGRDRPLVRRERPPRSRPTLAWNQGYRVTPEDPTATALRLVLDRESTRVLRLWAPLLSWVMLARGDLDGIVGYEIGELDLHAGALIATEAGLRVTDPSGRAFDPRVGTLTEDRSLVAGTGEAVPWLLELWSAAEKLSSRVPDLWDS</sequence>
<reference evidence="2" key="1">
    <citation type="submission" date="2021-01" db="EMBL/GenBank/DDBJ databases">
        <title>Whole genome shotgun sequence of Acrocarpospora phusangensis NBRC 108782.</title>
        <authorList>
            <person name="Komaki H."/>
            <person name="Tamura T."/>
        </authorList>
    </citation>
    <scope>NUCLEOTIDE SEQUENCE</scope>
    <source>
        <strain evidence="2">NBRC 108782</strain>
    </source>
</reference>
<dbReference type="PANTHER" id="PTHR20854">
    <property type="entry name" value="INOSITOL MONOPHOSPHATASE"/>
    <property type="match status" value="1"/>
</dbReference>
<dbReference type="GO" id="GO:0046872">
    <property type="term" value="F:metal ion binding"/>
    <property type="evidence" value="ECO:0007669"/>
    <property type="project" value="UniProtKB-KW"/>
</dbReference>
<proteinExistence type="predicted"/>
<dbReference type="Pfam" id="PF00459">
    <property type="entry name" value="Inositol_P"/>
    <property type="match status" value="1"/>
</dbReference>
<comment type="caution">
    <text evidence="2">The sequence shown here is derived from an EMBL/GenBank/DDBJ whole genome shotgun (WGS) entry which is preliminary data.</text>
</comment>
<feature type="binding site" evidence="1">
    <location>
        <position position="90"/>
    </location>
    <ligand>
        <name>Mg(2+)</name>
        <dbReference type="ChEBI" id="CHEBI:18420"/>
        <label>2</label>
    </ligand>
</feature>
<dbReference type="PANTHER" id="PTHR20854:SF4">
    <property type="entry name" value="INOSITOL-1-MONOPHOSPHATASE-RELATED"/>
    <property type="match status" value="1"/>
</dbReference>
<keyword evidence="3" id="KW-1185">Reference proteome</keyword>
<comment type="cofactor">
    <cofactor evidence="1">
        <name>Mg(2+)</name>
        <dbReference type="ChEBI" id="CHEBI:18420"/>
    </cofactor>
</comment>
<dbReference type="GO" id="GO:0008934">
    <property type="term" value="F:inositol monophosphate 1-phosphatase activity"/>
    <property type="evidence" value="ECO:0007669"/>
    <property type="project" value="TreeGrafter"/>
</dbReference>
<feature type="binding site" evidence="1">
    <location>
        <position position="217"/>
    </location>
    <ligand>
        <name>Mg(2+)</name>
        <dbReference type="ChEBI" id="CHEBI:18420"/>
        <label>1</label>
        <note>catalytic</note>
    </ligand>
</feature>
<dbReference type="Gene3D" id="3.30.540.10">
    <property type="entry name" value="Fructose-1,6-Bisphosphatase, subunit A, domain 1"/>
    <property type="match status" value="1"/>
</dbReference>
<dbReference type="SUPFAM" id="SSF56655">
    <property type="entry name" value="Carbohydrate phosphatase"/>
    <property type="match status" value="1"/>
</dbReference>
<gene>
    <name evidence="2" type="primary">hisN_1</name>
    <name evidence="2" type="ORF">Aph01nite_39740</name>
</gene>
<evidence type="ECO:0000256" key="1">
    <source>
        <dbReference type="PIRSR" id="PIRSR600760-2"/>
    </source>
</evidence>
<feature type="binding site" evidence="1">
    <location>
        <position position="88"/>
    </location>
    <ligand>
        <name>Mg(2+)</name>
        <dbReference type="ChEBI" id="CHEBI:18420"/>
        <label>1</label>
        <note>catalytic</note>
    </ligand>
</feature>
<evidence type="ECO:0000313" key="2">
    <source>
        <dbReference type="EMBL" id="GIH25664.1"/>
    </source>
</evidence>
<keyword evidence="1" id="KW-0460">Magnesium</keyword>
<dbReference type="AlphaFoldDB" id="A0A919QAN6"/>
<dbReference type="Gene3D" id="3.40.190.80">
    <property type="match status" value="1"/>
</dbReference>
<dbReference type="GO" id="GO:0006020">
    <property type="term" value="P:inositol metabolic process"/>
    <property type="evidence" value="ECO:0007669"/>
    <property type="project" value="TreeGrafter"/>
</dbReference>
<organism evidence="2 3">
    <name type="scientific">Acrocarpospora phusangensis</name>
    <dbReference type="NCBI Taxonomy" id="1070424"/>
    <lineage>
        <taxon>Bacteria</taxon>
        <taxon>Bacillati</taxon>
        <taxon>Actinomycetota</taxon>
        <taxon>Actinomycetes</taxon>
        <taxon>Streptosporangiales</taxon>
        <taxon>Streptosporangiaceae</taxon>
        <taxon>Acrocarpospora</taxon>
    </lineage>
</organism>
<protein>
    <submittedName>
        <fullName evidence="2">Inositol monophosphatase</fullName>
    </submittedName>
</protein>
<dbReference type="InterPro" id="IPR000760">
    <property type="entry name" value="Inositol_monophosphatase-like"/>
</dbReference>
<dbReference type="PRINTS" id="PR00377">
    <property type="entry name" value="IMPHPHTASES"/>
</dbReference>
<feature type="binding site" evidence="1">
    <location>
        <position position="72"/>
    </location>
    <ligand>
        <name>Mg(2+)</name>
        <dbReference type="ChEBI" id="CHEBI:18420"/>
        <label>1</label>
        <note>catalytic</note>
    </ligand>
</feature>
<name>A0A919QAN6_9ACTN</name>
<dbReference type="EMBL" id="BOOA01000031">
    <property type="protein sequence ID" value="GIH25664.1"/>
    <property type="molecule type" value="Genomic_DNA"/>
</dbReference>